<sequence>MADAAANEVRLCAVADARERPFRVVAAGRALVVWMAADGGPRVFADRCPHREARLSAGYVADGRLVCPFHLWVFDESGRAVGPDGAARPTCAVRRFDAHVRDGAVWIDAARIE</sequence>
<dbReference type="EMBL" id="JABEQF010000001">
    <property type="protein sequence ID" value="MBB2188744.1"/>
    <property type="molecule type" value="Genomic_DNA"/>
</dbReference>
<protein>
    <submittedName>
        <fullName evidence="7">Rieske (2Fe-2S) protein</fullName>
    </submittedName>
</protein>
<name>A0A7W4PDV9_9PROT</name>
<dbReference type="InterPro" id="IPR036922">
    <property type="entry name" value="Rieske_2Fe-2S_sf"/>
</dbReference>
<keyword evidence="4" id="KW-0408">Iron</keyword>
<keyword evidence="2" id="KW-0479">Metal-binding</keyword>
<dbReference type="Gene3D" id="2.102.10.10">
    <property type="entry name" value="Rieske [2Fe-2S] iron-sulphur domain"/>
    <property type="match status" value="1"/>
</dbReference>
<dbReference type="Pfam" id="PF00355">
    <property type="entry name" value="Rieske"/>
    <property type="match status" value="1"/>
</dbReference>
<comment type="caution">
    <text evidence="7">The sequence shown here is derived from an EMBL/GenBank/DDBJ whole genome shotgun (WGS) entry which is preliminary data.</text>
</comment>
<accession>A0A7W4PDV9</accession>
<keyword evidence="5" id="KW-0411">Iron-sulfur</keyword>
<evidence type="ECO:0000256" key="2">
    <source>
        <dbReference type="ARBA" id="ARBA00022723"/>
    </source>
</evidence>
<dbReference type="GO" id="GO:0051537">
    <property type="term" value="F:2 iron, 2 sulfur cluster binding"/>
    <property type="evidence" value="ECO:0007669"/>
    <property type="project" value="UniProtKB-KW"/>
</dbReference>
<dbReference type="PROSITE" id="PS51296">
    <property type="entry name" value="RIESKE"/>
    <property type="match status" value="1"/>
</dbReference>
<evidence type="ECO:0000256" key="1">
    <source>
        <dbReference type="ARBA" id="ARBA00022714"/>
    </source>
</evidence>
<evidence type="ECO:0000313" key="7">
    <source>
        <dbReference type="EMBL" id="MBB2188744.1"/>
    </source>
</evidence>
<evidence type="ECO:0000256" key="5">
    <source>
        <dbReference type="ARBA" id="ARBA00023014"/>
    </source>
</evidence>
<dbReference type="GO" id="GO:0016491">
    <property type="term" value="F:oxidoreductase activity"/>
    <property type="evidence" value="ECO:0007669"/>
    <property type="project" value="UniProtKB-KW"/>
</dbReference>
<dbReference type="AlphaFoldDB" id="A0A7W4PDV9"/>
<feature type="domain" description="Rieske" evidence="6">
    <location>
        <begin position="9"/>
        <end position="107"/>
    </location>
</feature>
<dbReference type="SUPFAM" id="SSF50022">
    <property type="entry name" value="ISP domain"/>
    <property type="match status" value="1"/>
</dbReference>
<gene>
    <name evidence="7" type="ORF">HLH34_02035</name>
</gene>
<keyword evidence="3" id="KW-0560">Oxidoreductase</keyword>
<dbReference type="PANTHER" id="PTHR21266">
    <property type="entry name" value="IRON-SULFUR DOMAIN CONTAINING PROTEIN"/>
    <property type="match status" value="1"/>
</dbReference>
<dbReference type="PANTHER" id="PTHR21266:SF60">
    <property type="entry name" value="3-KETOSTEROID-9-ALPHA-MONOOXYGENASE, OXYGENASE COMPONENT"/>
    <property type="match status" value="1"/>
</dbReference>
<keyword evidence="1" id="KW-0001">2Fe-2S</keyword>
<reference evidence="7 8" key="1">
    <citation type="submission" date="2020-04" db="EMBL/GenBank/DDBJ databases">
        <title>Description of novel Gluconacetobacter.</title>
        <authorList>
            <person name="Sombolestani A."/>
        </authorList>
    </citation>
    <scope>NUCLEOTIDE SEQUENCE [LARGE SCALE GENOMIC DNA]</scope>
    <source>
        <strain evidence="7 8">LMG 21311</strain>
    </source>
</reference>
<evidence type="ECO:0000313" key="8">
    <source>
        <dbReference type="Proteomes" id="UP000555756"/>
    </source>
</evidence>
<evidence type="ECO:0000256" key="3">
    <source>
        <dbReference type="ARBA" id="ARBA00023002"/>
    </source>
</evidence>
<organism evidence="7 8">
    <name type="scientific">Gluconacetobacter azotocaptans</name>
    <dbReference type="NCBI Taxonomy" id="142834"/>
    <lineage>
        <taxon>Bacteria</taxon>
        <taxon>Pseudomonadati</taxon>
        <taxon>Pseudomonadota</taxon>
        <taxon>Alphaproteobacteria</taxon>
        <taxon>Acetobacterales</taxon>
        <taxon>Acetobacteraceae</taxon>
        <taxon>Gluconacetobacter</taxon>
    </lineage>
</organism>
<evidence type="ECO:0000259" key="6">
    <source>
        <dbReference type="PROSITE" id="PS51296"/>
    </source>
</evidence>
<dbReference type="Proteomes" id="UP000555756">
    <property type="component" value="Unassembled WGS sequence"/>
</dbReference>
<evidence type="ECO:0000256" key="4">
    <source>
        <dbReference type="ARBA" id="ARBA00023004"/>
    </source>
</evidence>
<dbReference type="InterPro" id="IPR017941">
    <property type="entry name" value="Rieske_2Fe-2S"/>
</dbReference>
<dbReference type="GO" id="GO:0046872">
    <property type="term" value="F:metal ion binding"/>
    <property type="evidence" value="ECO:0007669"/>
    <property type="project" value="UniProtKB-KW"/>
</dbReference>
<keyword evidence="8" id="KW-1185">Reference proteome</keyword>
<proteinExistence type="predicted"/>
<dbReference type="InterPro" id="IPR050584">
    <property type="entry name" value="Cholesterol_7-desaturase"/>
</dbReference>